<reference evidence="1 2" key="1">
    <citation type="submission" date="2016-06" db="EMBL/GenBank/DDBJ databases">
        <title>Evolution of pathogenesis and genome organization in the Tremellales.</title>
        <authorList>
            <person name="Cuomo C."/>
            <person name="Litvintseva A."/>
            <person name="Heitman J."/>
            <person name="Chen Y."/>
            <person name="Sun S."/>
            <person name="Springer D."/>
            <person name="Dromer F."/>
            <person name="Young S."/>
            <person name="Zeng Q."/>
            <person name="Chapman S."/>
            <person name="Gujja S."/>
            <person name="Saif S."/>
            <person name="Birren B."/>
        </authorList>
    </citation>
    <scope>NUCLEOTIDE SEQUENCE [LARGE SCALE GENOMIC DNA]</scope>
    <source>
        <strain evidence="1 2">CBS 7118</strain>
    </source>
</reference>
<comment type="caution">
    <text evidence="1">The sequence shown here is derived from an EMBL/GenBank/DDBJ whole genome shotgun (WGS) entry which is preliminary data.</text>
</comment>
<accession>A0A1E3J4Y4</accession>
<evidence type="ECO:0000313" key="2">
    <source>
        <dbReference type="Proteomes" id="UP000094819"/>
    </source>
</evidence>
<dbReference type="RefSeq" id="XP_019031577.1">
    <property type="nucleotide sequence ID" value="XM_019176649.1"/>
</dbReference>
<dbReference type="AlphaFoldDB" id="A0A1E3J4Y4"/>
<dbReference type="Proteomes" id="UP000094819">
    <property type="component" value="Unassembled WGS sequence"/>
</dbReference>
<protein>
    <submittedName>
        <fullName evidence="1">Uncharacterized protein</fullName>
    </submittedName>
</protein>
<name>A0A1E3J4Y4_9TREE</name>
<dbReference type="GeneID" id="30193744"/>
<dbReference type="EMBL" id="AWGH01000012">
    <property type="protein sequence ID" value="ODN95912.1"/>
    <property type="molecule type" value="Genomic_DNA"/>
</dbReference>
<proteinExistence type="predicted"/>
<sequence>MKFMGVPPPWRTSLQSLPGPSLAFRHPSSFRGPSLARLLSANMARWERWAPEEVAFKLQQLATTAAASGCNYFSGLGLTFLLPTPMEIDVLHLLSLP</sequence>
<keyword evidence="2" id="KW-1185">Reference proteome</keyword>
<evidence type="ECO:0000313" key="1">
    <source>
        <dbReference type="EMBL" id="ODN95912.1"/>
    </source>
</evidence>
<organism evidence="1 2">
    <name type="scientific">Cryptococcus wingfieldii CBS 7118</name>
    <dbReference type="NCBI Taxonomy" id="1295528"/>
    <lineage>
        <taxon>Eukaryota</taxon>
        <taxon>Fungi</taxon>
        <taxon>Dikarya</taxon>
        <taxon>Basidiomycota</taxon>
        <taxon>Agaricomycotina</taxon>
        <taxon>Tremellomycetes</taxon>
        <taxon>Tremellales</taxon>
        <taxon>Cryptococcaceae</taxon>
        <taxon>Cryptococcus</taxon>
    </lineage>
</organism>
<gene>
    <name evidence="1" type="ORF">L198_04531</name>
</gene>